<dbReference type="InterPro" id="IPR016169">
    <property type="entry name" value="FAD-bd_PCMH_sub2"/>
</dbReference>
<dbReference type="InterPro" id="IPR005107">
    <property type="entry name" value="CO_DH_flav_C"/>
</dbReference>
<evidence type="ECO:0000256" key="3">
    <source>
        <dbReference type="ARBA" id="ARBA00023002"/>
    </source>
</evidence>
<sequence length="293" mass="31528">MKPAAFDIRTPASLDEALADLAELAERGDDVRPLAGGQSLIPLLNFRMSQPEVLVDLGDLDELRFVRREPDGGLRIGAMTTMSYLLDSPLVVESHPILRDTLRYVAHEPIRNRGTIGGSLSHMDPAAELPALALLLEVEIVLSSVRGRRTVPAADFLQGAYMTSIEEGELLTEVRIPPLPGGARTGVVEVAQRTGDFALAGAACVLRADVENRVQELRTVVFGSSTSPTRLPDVDAHAVGRVADADLALEVAGGYAAGIQPLDDRHGPADFRRHLTRVMVTRAIRDAAGLRLR</sequence>
<dbReference type="EMBL" id="BAAAOR010000014">
    <property type="protein sequence ID" value="GAA1513005.1"/>
    <property type="molecule type" value="Genomic_DNA"/>
</dbReference>
<name>A0ABN2A800_9ACTN</name>
<dbReference type="Pfam" id="PF00941">
    <property type="entry name" value="FAD_binding_5"/>
    <property type="match status" value="1"/>
</dbReference>
<dbReference type="Gene3D" id="3.30.390.50">
    <property type="entry name" value="CO dehydrogenase flavoprotein, C-terminal domain"/>
    <property type="match status" value="1"/>
</dbReference>
<comment type="caution">
    <text evidence="5">The sequence shown here is derived from an EMBL/GenBank/DDBJ whole genome shotgun (WGS) entry which is preliminary data.</text>
</comment>
<organism evidence="5 6">
    <name type="scientific">Nocardioides humi</name>
    <dbReference type="NCBI Taxonomy" id="449461"/>
    <lineage>
        <taxon>Bacteria</taxon>
        <taxon>Bacillati</taxon>
        <taxon>Actinomycetota</taxon>
        <taxon>Actinomycetes</taxon>
        <taxon>Propionibacteriales</taxon>
        <taxon>Nocardioidaceae</taxon>
        <taxon>Nocardioides</taxon>
    </lineage>
</organism>
<accession>A0ABN2A800</accession>
<dbReference type="PANTHER" id="PTHR42659">
    <property type="entry name" value="XANTHINE DEHYDROGENASE SUBUNIT C-RELATED"/>
    <property type="match status" value="1"/>
</dbReference>
<evidence type="ECO:0000256" key="1">
    <source>
        <dbReference type="ARBA" id="ARBA00022630"/>
    </source>
</evidence>
<keyword evidence="1" id="KW-0285">Flavoprotein</keyword>
<dbReference type="PANTHER" id="PTHR42659:SF2">
    <property type="entry name" value="XANTHINE DEHYDROGENASE SUBUNIT C-RELATED"/>
    <property type="match status" value="1"/>
</dbReference>
<evidence type="ECO:0000313" key="6">
    <source>
        <dbReference type="Proteomes" id="UP001500842"/>
    </source>
</evidence>
<gene>
    <name evidence="5" type="ORF">GCM10009788_16900</name>
</gene>
<dbReference type="InterPro" id="IPR036683">
    <property type="entry name" value="CO_DH_flav_C_dom_sf"/>
</dbReference>
<dbReference type="RefSeq" id="WP_141005260.1">
    <property type="nucleotide sequence ID" value="NZ_BAAAOR010000014.1"/>
</dbReference>
<keyword evidence="2" id="KW-0274">FAD</keyword>
<dbReference type="SUPFAM" id="SSF56176">
    <property type="entry name" value="FAD-binding/transporter-associated domain-like"/>
    <property type="match status" value="1"/>
</dbReference>
<reference evidence="5 6" key="1">
    <citation type="journal article" date="2019" name="Int. J. Syst. Evol. Microbiol.">
        <title>The Global Catalogue of Microorganisms (GCM) 10K type strain sequencing project: providing services to taxonomists for standard genome sequencing and annotation.</title>
        <authorList>
            <consortium name="The Broad Institute Genomics Platform"/>
            <consortium name="The Broad Institute Genome Sequencing Center for Infectious Disease"/>
            <person name="Wu L."/>
            <person name="Ma J."/>
        </authorList>
    </citation>
    <scope>NUCLEOTIDE SEQUENCE [LARGE SCALE GENOMIC DNA]</scope>
    <source>
        <strain evidence="5 6">JCM 14942</strain>
    </source>
</reference>
<proteinExistence type="predicted"/>
<dbReference type="SMART" id="SM01092">
    <property type="entry name" value="CO_deh_flav_C"/>
    <property type="match status" value="1"/>
</dbReference>
<dbReference type="Pfam" id="PF03450">
    <property type="entry name" value="CO_deh_flav_C"/>
    <property type="match status" value="1"/>
</dbReference>
<evidence type="ECO:0000313" key="5">
    <source>
        <dbReference type="EMBL" id="GAA1513005.1"/>
    </source>
</evidence>
<dbReference type="Gene3D" id="3.30.465.10">
    <property type="match status" value="1"/>
</dbReference>
<dbReference type="InterPro" id="IPR036318">
    <property type="entry name" value="FAD-bd_PCMH-like_sf"/>
</dbReference>
<dbReference type="Gene3D" id="3.30.43.10">
    <property type="entry name" value="Uridine Diphospho-n-acetylenolpyruvylglucosamine Reductase, domain 2"/>
    <property type="match status" value="1"/>
</dbReference>
<dbReference type="SUPFAM" id="SSF55447">
    <property type="entry name" value="CO dehydrogenase flavoprotein C-terminal domain-like"/>
    <property type="match status" value="1"/>
</dbReference>
<keyword evidence="6" id="KW-1185">Reference proteome</keyword>
<evidence type="ECO:0000256" key="2">
    <source>
        <dbReference type="ARBA" id="ARBA00022827"/>
    </source>
</evidence>
<protein>
    <submittedName>
        <fullName evidence="5">Xanthine dehydrogenase family protein subunit M</fullName>
    </submittedName>
</protein>
<dbReference type="InterPro" id="IPR016167">
    <property type="entry name" value="FAD-bd_PCMH_sub1"/>
</dbReference>
<dbReference type="InterPro" id="IPR051312">
    <property type="entry name" value="Diverse_Substr_Oxidored"/>
</dbReference>
<feature type="domain" description="FAD-binding PCMH-type" evidence="4">
    <location>
        <begin position="1"/>
        <end position="181"/>
    </location>
</feature>
<dbReference type="PROSITE" id="PS51387">
    <property type="entry name" value="FAD_PCMH"/>
    <property type="match status" value="1"/>
</dbReference>
<evidence type="ECO:0000259" key="4">
    <source>
        <dbReference type="PROSITE" id="PS51387"/>
    </source>
</evidence>
<keyword evidence="3" id="KW-0560">Oxidoreductase</keyword>
<dbReference type="Proteomes" id="UP001500842">
    <property type="component" value="Unassembled WGS sequence"/>
</dbReference>
<dbReference type="InterPro" id="IPR002346">
    <property type="entry name" value="Mopterin_DH_FAD-bd"/>
</dbReference>
<dbReference type="InterPro" id="IPR016166">
    <property type="entry name" value="FAD-bd_PCMH"/>
</dbReference>